<gene>
    <name evidence="1" type="primary">RvY_15332-1</name>
    <name evidence="1" type="synonym">RvY_15332.1</name>
    <name evidence="1" type="ORF">RvY_15332</name>
</gene>
<evidence type="ECO:0000313" key="2">
    <source>
        <dbReference type="Proteomes" id="UP000186922"/>
    </source>
</evidence>
<accession>A0A1D1VUJ6</accession>
<organism evidence="1 2">
    <name type="scientific">Ramazzottius varieornatus</name>
    <name type="common">Water bear</name>
    <name type="synonym">Tardigrade</name>
    <dbReference type="NCBI Taxonomy" id="947166"/>
    <lineage>
        <taxon>Eukaryota</taxon>
        <taxon>Metazoa</taxon>
        <taxon>Ecdysozoa</taxon>
        <taxon>Tardigrada</taxon>
        <taxon>Eutardigrada</taxon>
        <taxon>Parachela</taxon>
        <taxon>Hypsibioidea</taxon>
        <taxon>Ramazzottiidae</taxon>
        <taxon>Ramazzottius</taxon>
    </lineage>
</organism>
<name>A0A1D1VUJ6_RAMVA</name>
<protein>
    <submittedName>
        <fullName evidence="1">Uncharacterized protein</fullName>
    </submittedName>
</protein>
<dbReference type="EMBL" id="BDGG01000011">
    <property type="protein sequence ID" value="GAV05160.1"/>
    <property type="molecule type" value="Genomic_DNA"/>
</dbReference>
<dbReference type="Proteomes" id="UP000186922">
    <property type="component" value="Unassembled WGS sequence"/>
</dbReference>
<proteinExistence type="predicted"/>
<comment type="caution">
    <text evidence="1">The sequence shown here is derived from an EMBL/GenBank/DDBJ whole genome shotgun (WGS) entry which is preliminary data.</text>
</comment>
<evidence type="ECO:0000313" key="1">
    <source>
        <dbReference type="EMBL" id="GAV05160.1"/>
    </source>
</evidence>
<sequence>MELAQVLGGSRVLEMCSPAISLPNDRSLNQGSCGQPCSRSCWNIEVAETSQVKSAYHLNVFVVFFLP</sequence>
<reference evidence="1 2" key="1">
    <citation type="journal article" date="2016" name="Nat. Commun.">
        <title>Extremotolerant tardigrade genome and improved radiotolerance of human cultured cells by tardigrade-unique protein.</title>
        <authorList>
            <person name="Hashimoto T."/>
            <person name="Horikawa D.D."/>
            <person name="Saito Y."/>
            <person name="Kuwahara H."/>
            <person name="Kozuka-Hata H."/>
            <person name="Shin-I T."/>
            <person name="Minakuchi Y."/>
            <person name="Ohishi K."/>
            <person name="Motoyama A."/>
            <person name="Aizu T."/>
            <person name="Enomoto A."/>
            <person name="Kondo K."/>
            <person name="Tanaka S."/>
            <person name="Hara Y."/>
            <person name="Koshikawa S."/>
            <person name="Sagara H."/>
            <person name="Miura T."/>
            <person name="Yokobori S."/>
            <person name="Miyagawa K."/>
            <person name="Suzuki Y."/>
            <person name="Kubo T."/>
            <person name="Oyama M."/>
            <person name="Kohara Y."/>
            <person name="Fujiyama A."/>
            <person name="Arakawa K."/>
            <person name="Katayama T."/>
            <person name="Toyoda A."/>
            <person name="Kunieda T."/>
        </authorList>
    </citation>
    <scope>NUCLEOTIDE SEQUENCE [LARGE SCALE GENOMIC DNA]</scope>
    <source>
        <strain evidence="1 2">YOKOZUNA-1</strain>
    </source>
</reference>
<dbReference type="AlphaFoldDB" id="A0A1D1VUJ6"/>
<keyword evidence="2" id="KW-1185">Reference proteome</keyword>